<keyword evidence="4" id="KW-1185">Reference proteome</keyword>
<dbReference type="FunFam" id="3.40.50.720:FF:000084">
    <property type="entry name" value="Short-chain dehydrogenase reductase"/>
    <property type="match status" value="1"/>
</dbReference>
<dbReference type="Pfam" id="PF00106">
    <property type="entry name" value="adh_short"/>
    <property type="match status" value="1"/>
</dbReference>
<dbReference type="PANTHER" id="PTHR44375">
    <property type="entry name" value="BETA-KETOACYL-ACP REDUCTASE-LIKE PROTEIN-RELATED"/>
    <property type="match status" value="1"/>
</dbReference>
<dbReference type="OrthoDB" id="47007at2759"/>
<evidence type="ECO:0000256" key="1">
    <source>
        <dbReference type="RuleBase" id="RU000363"/>
    </source>
</evidence>
<accession>A0A251VMY0</accession>
<protein>
    <submittedName>
        <fullName evidence="2">3-oxoacyl-[acyl-carrier-protein] reductase</fullName>
        <ecNumber evidence="2">1.1.1.100</ecNumber>
    </submittedName>
    <submittedName>
        <fullName evidence="3">Putative glucose/ribitol dehydrogenase</fullName>
    </submittedName>
</protein>
<comment type="similarity">
    <text evidence="1">Belongs to the short-chain dehydrogenases/reductases (SDR) family.</text>
</comment>
<evidence type="ECO:0000313" key="3">
    <source>
        <dbReference type="EMBL" id="OTG36436.1"/>
    </source>
</evidence>
<dbReference type="EMBL" id="CM007890">
    <property type="protein sequence ID" value="OTG36436.1"/>
    <property type="molecule type" value="Genomic_DNA"/>
</dbReference>
<dbReference type="InterPro" id="IPR002347">
    <property type="entry name" value="SDR_fam"/>
</dbReference>
<dbReference type="Proteomes" id="UP000215914">
    <property type="component" value="Chromosome 1"/>
</dbReference>
<dbReference type="STRING" id="4232.A0A251VMY0"/>
<reference evidence="3" key="2">
    <citation type="submission" date="2017-02" db="EMBL/GenBank/DDBJ databases">
        <title>Sunflower complete genome.</title>
        <authorList>
            <person name="Langlade N."/>
            <person name="Munos S."/>
        </authorList>
    </citation>
    <scope>NUCLEOTIDE SEQUENCE [LARGE SCALE GENOMIC DNA]</scope>
    <source>
        <tissue evidence="3">Leaves</tissue>
    </source>
</reference>
<reference evidence="2 4" key="1">
    <citation type="journal article" date="2017" name="Nature">
        <title>The sunflower genome provides insights into oil metabolism, flowering and Asterid evolution.</title>
        <authorList>
            <person name="Badouin H."/>
            <person name="Gouzy J."/>
            <person name="Grassa C.J."/>
            <person name="Murat F."/>
            <person name="Staton S.E."/>
            <person name="Cottret L."/>
            <person name="Lelandais-Briere C."/>
            <person name="Owens G.L."/>
            <person name="Carrere S."/>
            <person name="Mayjonade B."/>
            <person name="Legrand L."/>
            <person name="Gill N."/>
            <person name="Kane N.C."/>
            <person name="Bowers J.E."/>
            <person name="Hubner S."/>
            <person name="Bellec A."/>
            <person name="Berard A."/>
            <person name="Berges H."/>
            <person name="Blanchet N."/>
            <person name="Boniface M.C."/>
            <person name="Brunel D."/>
            <person name="Catrice O."/>
            <person name="Chaidir N."/>
            <person name="Claudel C."/>
            <person name="Donnadieu C."/>
            <person name="Faraut T."/>
            <person name="Fievet G."/>
            <person name="Helmstetter N."/>
            <person name="King M."/>
            <person name="Knapp S.J."/>
            <person name="Lai Z."/>
            <person name="Le Paslier M.C."/>
            <person name="Lippi Y."/>
            <person name="Lorenzon L."/>
            <person name="Mandel J.R."/>
            <person name="Marage G."/>
            <person name="Marchand G."/>
            <person name="Marquand E."/>
            <person name="Bret-Mestries E."/>
            <person name="Morien E."/>
            <person name="Nambeesan S."/>
            <person name="Nguyen T."/>
            <person name="Pegot-Espagnet P."/>
            <person name="Pouilly N."/>
            <person name="Raftis F."/>
            <person name="Sallet E."/>
            <person name="Schiex T."/>
            <person name="Thomas J."/>
            <person name="Vandecasteele C."/>
            <person name="Vares D."/>
            <person name="Vear F."/>
            <person name="Vautrin S."/>
            <person name="Crespi M."/>
            <person name="Mangin B."/>
            <person name="Burke J.M."/>
            <person name="Salse J."/>
            <person name="Munos S."/>
            <person name="Vincourt P."/>
            <person name="Rieseberg L.H."/>
            <person name="Langlade N.B."/>
        </authorList>
    </citation>
    <scope>NUCLEOTIDE SEQUENCE [LARGE SCALE GENOMIC DNA]</scope>
    <source>
        <strain evidence="4">cv. SF193</strain>
        <tissue evidence="2">Leaves</tissue>
    </source>
</reference>
<evidence type="ECO:0000313" key="2">
    <source>
        <dbReference type="EMBL" id="KAF5821197.1"/>
    </source>
</evidence>
<dbReference type="Gene3D" id="3.40.50.720">
    <property type="entry name" value="NAD(P)-binding Rossmann-like Domain"/>
    <property type="match status" value="1"/>
</dbReference>
<proteinExistence type="inferred from homology"/>
<dbReference type="SUPFAM" id="SSF51735">
    <property type="entry name" value="NAD(P)-binding Rossmann-fold domains"/>
    <property type="match status" value="1"/>
</dbReference>
<dbReference type="OMA" id="ESAFEWI"/>
<name>A0A251VMY0_HELAN</name>
<dbReference type="EMBL" id="MNCJ02000316">
    <property type="protein sequence ID" value="KAF5821197.1"/>
    <property type="molecule type" value="Genomic_DNA"/>
</dbReference>
<dbReference type="Gramene" id="mRNA:HanXRQr2_Chr01g0011031">
    <property type="protein sequence ID" value="mRNA:HanXRQr2_Chr01g0011031"/>
    <property type="gene ID" value="HanXRQr2_Chr01g0011031"/>
</dbReference>
<organism evidence="3 4">
    <name type="scientific">Helianthus annuus</name>
    <name type="common">Common sunflower</name>
    <dbReference type="NCBI Taxonomy" id="4232"/>
    <lineage>
        <taxon>Eukaryota</taxon>
        <taxon>Viridiplantae</taxon>
        <taxon>Streptophyta</taxon>
        <taxon>Embryophyta</taxon>
        <taxon>Tracheophyta</taxon>
        <taxon>Spermatophyta</taxon>
        <taxon>Magnoliopsida</taxon>
        <taxon>eudicotyledons</taxon>
        <taxon>Gunneridae</taxon>
        <taxon>Pentapetalae</taxon>
        <taxon>asterids</taxon>
        <taxon>campanulids</taxon>
        <taxon>Asterales</taxon>
        <taxon>Asteraceae</taxon>
        <taxon>Asteroideae</taxon>
        <taxon>Heliantheae alliance</taxon>
        <taxon>Heliantheae</taxon>
        <taxon>Helianthus</taxon>
    </lineage>
</organism>
<dbReference type="PANTHER" id="PTHR44375:SF15">
    <property type="entry name" value="GLUCOSE_RIBITOL DEHYDROGENASE-RELATED"/>
    <property type="match status" value="1"/>
</dbReference>
<reference evidence="2" key="3">
    <citation type="submission" date="2020-06" db="EMBL/GenBank/DDBJ databases">
        <title>Helianthus annuus Genome sequencing and assembly Release 2.</title>
        <authorList>
            <person name="Gouzy J."/>
            <person name="Langlade N."/>
            <person name="Munos S."/>
        </authorList>
    </citation>
    <scope>NUCLEOTIDE SEQUENCE</scope>
    <source>
        <tissue evidence="2">Leaves</tissue>
    </source>
</reference>
<dbReference type="PRINTS" id="PR00081">
    <property type="entry name" value="GDHRDH"/>
</dbReference>
<dbReference type="PROSITE" id="PS00061">
    <property type="entry name" value="ADH_SHORT"/>
    <property type="match status" value="1"/>
</dbReference>
<dbReference type="InterPro" id="IPR020904">
    <property type="entry name" value="Sc_DH/Rdtase_CS"/>
</dbReference>
<keyword evidence="2" id="KW-0560">Oxidoreductase</keyword>
<sequence>MARSSQQVATFELEPWRNLSGKIVMVTGASSGLGWEFCIDLAKSGCRIIASARRTNRLKVLCDQINNLDVRDNESETGKHQVLAVPVELDVSANGPTIEAFVRKAWDAFGRIDALINNAGITGPTQNSLNWSEEEWDKTFMTNVKGSWLVSKYVCLQMRAFNQTGSIINISSIAGLQRTYSPGSLAYASSKSALDTMTKLMAMELGKHKIRVNSICPGLFKSEITKGLMQKKWFKNIALKVVPLREFGTADPALTSLVRYLIHDSSYYVTGNIFIVEAGLTLSGVPLYSSL</sequence>
<evidence type="ECO:0000313" key="4">
    <source>
        <dbReference type="Proteomes" id="UP000215914"/>
    </source>
</evidence>
<dbReference type="InParanoid" id="A0A251VMY0"/>
<dbReference type="AlphaFoldDB" id="A0A251VMY0"/>
<dbReference type="EC" id="1.1.1.100" evidence="2"/>
<dbReference type="PRINTS" id="PR00080">
    <property type="entry name" value="SDRFAMILY"/>
</dbReference>
<gene>
    <name evidence="3" type="ORF">HannXRQ_Chr01g0007591</name>
    <name evidence="2" type="ORF">HanXRQr2_Chr01g0011031</name>
</gene>
<dbReference type="InterPro" id="IPR036291">
    <property type="entry name" value="NAD(P)-bd_dom_sf"/>
</dbReference>
<dbReference type="CDD" id="cd05233">
    <property type="entry name" value="SDR_c"/>
    <property type="match status" value="1"/>
</dbReference>
<dbReference type="GO" id="GO:0004316">
    <property type="term" value="F:3-oxoacyl-[acyl-carrier-protein] reductase (NADPH) activity"/>
    <property type="evidence" value="ECO:0007669"/>
    <property type="project" value="UniProtKB-EC"/>
</dbReference>